<evidence type="ECO:0000313" key="2">
    <source>
        <dbReference type="RefSeq" id="XP_073799822.1"/>
    </source>
</evidence>
<keyword evidence="1" id="KW-1185">Reference proteome</keyword>
<gene>
    <name evidence="2" type="primary">LOC100331609</name>
</gene>
<dbReference type="Proteomes" id="UP000000437">
    <property type="component" value="Chromosome 3"/>
</dbReference>
<proteinExistence type="predicted"/>
<reference evidence="2" key="1">
    <citation type="submission" date="2025-08" db="UniProtKB">
        <authorList>
            <consortium name="RefSeq"/>
        </authorList>
    </citation>
    <scope>IDENTIFICATION</scope>
    <source>
        <strain evidence="2">Tuebingen</strain>
        <tissue evidence="2">Fibroblasts and whole tissue</tissue>
    </source>
</reference>
<organism evidence="1 2">
    <name type="scientific">Danio rerio</name>
    <name type="common">Zebrafish</name>
    <name type="synonym">Brachydanio rerio</name>
    <dbReference type="NCBI Taxonomy" id="7955"/>
    <lineage>
        <taxon>Eukaryota</taxon>
        <taxon>Metazoa</taxon>
        <taxon>Chordata</taxon>
        <taxon>Craniata</taxon>
        <taxon>Vertebrata</taxon>
        <taxon>Euteleostomi</taxon>
        <taxon>Actinopterygii</taxon>
        <taxon>Neopterygii</taxon>
        <taxon>Teleostei</taxon>
        <taxon>Ostariophysi</taxon>
        <taxon>Cypriniformes</taxon>
        <taxon>Danionidae</taxon>
        <taxon>Danioninae</taxon>
        <taxon>Danio</taxon>
    </lineage>
</organism>
<accession>A0AC58J007</accession>
<sequence length="808" mass="94275">MTSRESRAVERSPALKRSRSKELEPPDLSSTSPLRILLLGKSVSENSRVGNLILGRSAFDSEAPPDVVERVGGRLKHRHVTLINSPQLLHTHISDDQITQTVRECVSLSDPGPHVVLLLLQHQQCSAEDQERVEKLQDSFSERLLQHTLVLSTQEPTEPNQILQKIIQKCSNRHVSLQTSSSADHLLQAFEDIERSNEGRHLITPAPSGESLREQFNKRLREERERMEREKEDLQSKHEAKQNKMKIQIEELNREKEELMKKLTQEKERTKKFWMETQQSQEKERMKMMEEQQIQEKETMKLIMEAHQNQHKGRIKMMEEQHIQEKESMKLMMEAHQNQLKRRMKMMMEEEERQNQKKKRMKMMEEQHIQEKETMKMMMEAQNQIKERIKMMEEEERQNQKKKRMKMMEEQHIQEKETMKMEKRQNPVKVRMRREEEFIQRKEGNEMLEIMKLEGIKKPKPEERLKRREEKQLSELYRRHESPVTGFTPVCMFSLLGERGAGKSSSEKTFLGGPAFASKKSSTFSQDAAVEPGDWFPVPVFNTPGLSGSYMTGGGQQMRNESFSRLQTMASKAERQKPEHTLVSSLSSTRIVLVGKSGVGKSTAGNTILGQKEFSCQIRSHSVTRVCSAAQATVSGRSVSVVDTPGFFHTHMNNNELMMEIARCVYISSPGPHAFLIVLRANDRFTELEQQTLQKIELMFGKDVLNYCIILFTHGDQLRVKKLIEENSILRSVVQQCGGRYHVFNNRDVNNRRQVENLLQKIDSMIQQNGGGHYTNQMLEDIQRFRQEQEEKKLESNLKDWQRIEWTK</sequence>
<dbReference type="RefSeq" id="XP_073799822.1">
    <property type="nucleotide sequence ID" value="XM_073943721.1"/>
</dbReference>
<name>A0AC58J007_DANRE</name>
<protein>
    <submittedName>
        <fullName evidence="2">Uncharacterized protein</fullName>
    </submittedName>
</protein>
<evidence type="ECO:0000313" key="1">
    <source>
        <dbReference type="Proteomes" id="UP000000437"/>
    </source>
</evidence>